<gene>
    <name evidence="7" type="ORF">GRI62_12945</name>
</gene>
<evidence type="ECO:0000256" key="2">
    <source>
        <dbReference type="ARBA" id="ARBA00005695"/>
    </source>
</evidence>
<dbReference type="GO" id="GO:0030313">
    <property type="term" value="C:cell envelope"/>
    <property type="evidence" value="ECO:0007669"/>
    <property type="project" value="UniProtKB-SubCell"/>
</dbReference>
<dbReference type="GO" id="GO:0015833">
    <property type="term" value="P:peptide transport"/>
    <property type="evidence" value="ECO:0007669"/>
    <property type="project" value="TreeGrafter"/>
</dbReference>
<dbReference type="SUPFAM" id="SSF53850">
    <property type="entry name" value="Periplasmic binding protein-like II"/>
    <property type="match status" value="1"/>
</dbReference>
<evidence type="ECO:0000256" key="4">
    <source>
        <dbReference type="ARBA" id="ARBA00022729"/>
    </source>
</evidence>
<feature type="domain" description="Solute-binding protein family 5" evidence="6">
    <location>
        <begin position="74"/>
        <end position="393"/>
    </location>
</feature>
<sequence length="505" mass="53760">MIVRRALASLPAVACLGIAALLAGCGAQSDGTVEVAVIGNEAEVFADGVRLSPGGQLARSAVDSGLVAFDAAGEVVPALAERWIVTDDGLSFIFRLREGTWPDGSEITAVTAREALESAMRDLDGTSLGRDLSAVAEVRAMAGRVIEIRLAHPEPYLLQLLAQPELALRPQGDDSESGGTGPMTLAREENGVARYAYKPPSARGLPFDEDWQDGVQDLDLRVTDARQAIAMFDQGAVDVVLGGTLGDLPLVETGPLSSGTLRIDSTFGLFGMLVRRDAGLLANTGVREGLAMAIDRAEVIEQFNIGGWTATTRPVSPGLPGDPGLVAERWEGQIIADRRAEAAARVAAWRRQFDPGDLTQPARLTLYLDEGPGWDLLLANLAGQLRIVGVDLVRAPSRDEADMVLIDRVARFPAPRWFLGQFACPLRVGLCSETVDTMVADAVTQPDPVIRASLMAQAEAELTLANVFIPIGSPLRWSLVRGRVGGFTPNPYAFHPLPPLAEIAR</sequence>
<dbReference type="Pfam" id="PF00496">
    <property type="entry name" value="SBP_bac_5"/>
    <property type="match status" value="1"/>
</dbReference>
<dbReference type="OrthoDB" id="9803988at2"/>
<reference evidence="7 8" key="1">
    <citation type="submission" date="2019-12" db="EMBL/GenBank/DDBJ databases">
        <title>Genomic-based taxomic classification of the family Erythrobacteraceae.</title>
        <authorList>
            <person name="Xu L."/>
        </authorList>
    </citation>
    <scope>NUCLEOTIDE SEQUENCE [LARGE SCALE GENOMIC DNA]</scope>
    <source>
        <strain evidence="7 8">RC4-10-4</strain>
    </source>
</reference>
<keyword evidence="4 5" id="KW-0732">Signal</keyword>
<feature type="signal peptide" evidence="5">
    <location>
        <begin position="1"/>
        <end position="23"/>
    </location>
</feature>
<organism evidence="7 8">
    <name type="scientific">Aurantiacibacter arachoides</name>
    <dbReference type="NCBI Taxonomy" id="1850444"/>
    <lineage>
        <taxon>Bacteria</taxon>
        <taxon>Pseudomonadati</taxon>
        <taxon>Pseudomonadota</taxon>
        <taxon>Alphaproteobacteria</taxon>
        <taxon>Sphingomonadales</taxon>
        <taxon>Erythrobacteraceae</taxon>
        <taxon>Aurantiacibacter</taxon>
    </lineage>
</organism>
<dbReference type="GO" id="GO:1904680">
    <property type="term" value="F:peptide transmembrane transporter activity"/>
    <property type="evidence" value="ECO:0007669"/>
    <property type="project" value="TreeGrafter"/>
</dbReference>
<proteinExistence type="inferred from homology"/>
<dbReference type="EMBL" id="WTYH01000001">
    <property type="protein sequence ID" value="MXO94504.1"/>
    <property type="molecule type" value="Genomic_DNA"/>
</dbReference>
<accession>A0A845A479</accession>
<keyword evidence="8" id="KW-1185">Reference proteome</keyword>
<evidence type="ECO:0000259" key="6">
    <source>
        <dbReference type="Pfam" id="PF00496"/>
    </source>
</evidence>
<keyword evidence="3" id="KW-0813">Transport</keyword>
<dbReference type="PROSITE" id="PS51257">
    <property type="entry name" value="PROKAR_LIPOPROTEIN"/>
    <property type="match status" value="1"/>
</dbReference>
<name>A0A845A479_9SPHN</name>
<dbReference type="InterPro" id="IPR039424">
    <property type="entry name" value="SBP_5"/>
</dbReference>
<feature type="chain" id="PRO_5032974728" evidence="5">
    <location>
        <begin position="24"/>
        <end position="505"/>
    </location>
</feature>
<dbReference type="Proteomes" id="UP000460626">
    <property type="component" value="Unassembled WGS sequence"/>
</dbReference>
<dbReference type="InterPro" id="IPR000914">
    <property type="entry name" value="SBP_5_dom"/>
</dbReference>
<comment type="similarity">
    <text evidence="2">Belongs to the bacterial solute-binding protein 5 family.</text>
</comment>
<dbReference type="Gene3D" id="3.40.190.10">
    <property type="entry name" value="Periplasmic binding protein-like II"/>
    <property type="match status" value="1"/>
</dbReference>
<dbReference type="Gene3D" id="3.10.105.10">
    <property type="entry name" value="Dipeptide-binding Protein, Domain 3"/>
    <property type="match status" value="1"/>
</dbReference>
<dbReference type="PANTHER" id="PTHR30290:SF10">
    <property type="entry name" value="PERIPLASMIC OLIGOPEPTIDE-BINDING PROTEIN-RELATED"/>
    <property type="match status" value="1"/>
</dbReference>
<dbReference type="PANTHER" id="PTHR30290">
    <property type="entry name" value="PERIPLASMIC BINDING COMPONENT OF ABC TRANSPORTER"/>
    <property type="match status" value="1"/>
</dbReference>
<comment type="caution">
    <text evidence="7">The sequence shown here is derived from an EMBL/GenBank/DDBJ whole genome shotgun (WGS) entry which is preliminary data.</text>
</comment>
<evidence type="ECO:0000256" key="5">
    <source>
        <dbReference type="SAM" id="SignalP"/>
    </source>
</evidence>
<comment type="subcellular location">
    <subcellularLocation>
        <location evidence="1">Periplasm</location>
    </subcellularLocation>
</comment>
<dbReference type="RefSeq" id="WP_131451137.1">
    <property type="nucleotide sequence ID" value="NZ_BMJK01000001.1"/>
</dbReference>
<dbReference type="AlphaFoldDB" id="A0A845A479"/>
<protein>
    <submittedName>
        <fullName evidence="7">ABC transporter substrate-binding protein</fullName>
    </submittedName>
</protein>
<evidence type="ECO:0000256" key="3">
    <source>
        <dbReference type="ARBA" id="ARBA00022448"/>
    </source>
</evidence>
<evidence type="ECO:0000313" key="8">
    <source>
        <dbReference type="Proteomes" id="UP000460626"/>
    </source>
</evidence>
<evidence type="ECO:0000313" key="7">
    <source>
        <dbReference type="EMBL" id="MXO94504.1"/>
    </source>
</evidence>
<evidence type="ECO:0000256" key="1">
    <source>
        <dbReference type="ARBA" id="ARBA00004418"/>
    </source>
</evidence>